<gene>
    <name evidence="1" type="ORF">I8D64_05915</name>
</gene>
<evidence type="ECO:0000313" key="1">
    <source>
        <dbReference type="EMBL" id="MBK0330937.1"/>
    </source>
</evidence>
<dbReference type="Proteomes" id="UP000612352">
    <property type="component" value="Unassembled WGS sequence"/>
</dbReference>
<organism evidence="1 2">
    <name type="scientific">Brachybacterium halotolerans</name>
    <dbReference type="NCBI Taxonomy" id="2795215"/>
    <lineage>
        <taxon>Bacteria</taxon>
        <taxon>Bacillati</taxon>
        <taxon>Actinomycetota</taxon>
        <taxon>Actinomycetes</taxon>
        <taxon>Micrococcales</taxon>
        <taxon>Dermabacteraceae</taxon>
        <taxon>Brachybacterium</taxon>
    </lineage>
</organism>
<comment type="caution">
    <text evidence="1">The sequence shown here is derived from an EMBL/GenBank/DDBJ whole genome shotgun (WGS) entry which is preliminary data.</text>
</comment>
<reference evidence="1 2" key="1">
    <citation type="submission" date="2020-12" db="EMBL/GenBank/DDBJ databases">
        <title>Brachybacterium sp. MASK1Z-5, whole genome shotgun sequence.</title>
        <authorList>
            <person name="Tuo L."/>
        </authorList>
    </citation>
    <scope>NUCLEOTIDE SEQUENCE [LARGE SCALE GENOMIC DNA]</scope>
    <source>
        <strain evidence="1 2">MASK1Z-5</strain>
    </source>
</reference>
<protein>
    <submittedName>
        <fullName evidence="1">Uncharacterized protein</fullName>
    </submittedName>
</protein>
<sequence length="73" mass="8134">MATLEAIAKTIRQEDSLEQAAARARSAQVKLTGWVRAAALFGETVPMIARQTGMMKPTVRRRLRELRKAPETP</sequence>
<accession>A0ABS1B8V2</accession>
<name>A0ABS1B8V2_9MICO</name>
<keyword evidence="2" id="KW-1185">Reference proteome</keyword>
<proteinExistence type="predicted"/>
<dbReference type="RefSeq" id="WP_200501577.1">
    <property type="nucleotide sequence ID" value="NZ_JAEDAJ010000002.1"/>
</dbReference>
<dbReference type="EMBL" id="JAEDAJ010000002">
    <property type="protein sequence ID" value="MBK0330937.1"/>
    <property type="molecule type" value="Genomic_DNA"/>
</dbReference>
<evidence type="ECO:0000313" key="2">
    <source>
        <dbReference type="Proteomes" id="UP000612352"/>
    </source>
</evidence>